<dbReference type="EMBL" id="JARZHI010000001">
    <property type="protein sequence ID" value="MDI1427927.1"/>
    <property type="molecule type" value="Genomic_DNA"/>
</dbReference>
<keyword evidence="3" id="KW-1185">Reference proteome</keyword>
<name>A0ABT6NHZ6_9BACT</name>
<sequence>MRMLSILAVVSMSFLGLAACGDDTGGSGGSGGSGATGGMGGGGMGGMGGTGGMGGGGPSAGYCGKTCAMPADCCAMGVPNCPGADYPNNWTCDEGVCGAPQCKADADCTFGGALPNNKCLTESSMKICATPCMADADCTMPLKCTGEDDSGGKYCAGAGCATDADCGGYGKCNTTSGACECTADADCTGVGTDKCVL</sequence>
<evidence type="ECO:0008006" key="4">
    <source>
        <dbReference type="Google" id="ProtNLM"/>
    </source>
</evidence>
<reference evidence="2 3" key="1">
    <citation type="submission" date="2023-04" db="EMBL/GenBank/DDBJ databases">
        <title>The genome sequence of Polyangium sorediatum DSM14670.</title>
        <authorList>
            <person name="Zhang X."/>
        </authorList>
    </citation>
    <scope>NUCLEOTIDE SEQUENCE [LARGE SCALE GENOMIC DNA]</scope>
    <source>
        <strain evidence="2 3">DSM 14670</strain>
    </source>
</reference>
<accession>A0ABT6NHZ6</accession>
<evidence type="ECO:0000313" key="2">
    <source>
        <dbReference type="EMBL" id="MDI1427927.1"/>
    </source>
</evidence>
<keyword evidence="1" id="KW-0732">Signal</keyword>
<feature type="chain" id="PRO_5045172167" description="Lipoprotein" evidence="1">
    <location>
        <begin position="19"/>
        <end position="197"/>
    </location>
</feature>
<evidence type="ECO:0000313" key="3">
    <source>
        <dbReference type="Proteomes" id="UP001160301"/>
    </source>
</evidence>
<evidence type="ECO:0000256" key="1">
    <source>
        <dbReference type="SAM" id="SignalP"/>
    </source>
</evidence>
<comment type="caution">
    <text evidence="2">The sequence shown here is derived from an EMBL/GenBank/DDBJ whole genome shotgun (WGS) entry which is preliminary data.</text>
</comment>
<feature type="signal peptide" evidence="1">
    <location>
        <begin position="1"/>
        <end position="18"/>
    </location>
</feature>
<dbReference type="PROSITE" id="PS51257">
    <property type="entry name" value="PROKAR_LIPOPROTEIN"/>
    <property type="match status" value="1"/>
</dbReference>
<dbReference type="RefSeq" id="WP_284719865.1">
    <property type="nucleotide sequence ID" value="NZ_JARZHI010000001.1"/>
</dbReference>
<protein>
    <recommendedName>
        <fullName evidence="4">Lipoprotein</fullName>
    </recommendedName>
</protein>
<dbReference type="Proteomes" id="UP001160301">
    <property type="component" value="Unassembled WGS sequence"/>
</dbReference>
<organism evidence="2 3">
    <name type="scientific">Polyangium sorediatum</name>
    <dbReference type="NCBI Taxonomy" id="889274"/>
    <lineage>
        <taxon>Bacteria</taxon>
        <taxon>Pseudomonadati</taxon>
        <taxon>Myxococcota</taxon>
        <taxon>Polyangia</taxon>
        <taxon>Polyangiales</taxon>
        <taxon>Polyangiaceae</taxon>
        <taxon>Polyangium</taxon>
    </lineage>
</organism>
<proteinExistence type="predicted"/>
<gene>
    <name evidence="2" type="ORF">QHF89_00395</name>
</gene>